<dbReference type="SUPFAM" id="SSF46785">
    <property type="entry name" value="Winged helix' DNA-binding domain"/>
    <property type="match status" value="1"/>
</dbReference>
<dbReference type="GO" id="GO:0003677">
    <property type="term" value="F:DNA binding"/>
    <property type="evidence" value="ECO:0007669"/>
    <property type="project" value="UniProtKB-KW"/>
</dbReference>
<dbReference type="PANTHER" id="PTHR24567">
    <property type="entry name" value="CRP FAMILY TRANSCRIPTIONAL REGULATORY PROTEIN"/>
    <property type="match status" value="1"/>
</dbReference>
<sequence>MFGVVQPKEIKKYRKYFQELIFNKKDIVFYPGKYPNSIFLILDGKVRVFLNYNLGKEFTLTVLESGDVYSGHTRAFGQAITDVKIALIPIEVFRAMLTDLPGLVFGLVNVLGDALKGSIDVIEGLVFDEAGMRLIALLQEWSRDGETTDEGILIRLELTREEMSSMIGSTRQTLANIFKELSRAGLVELKQKKLLIKDFEGLKAFYK</sequence>
<evidence type="ECO:0000313" key="6">
    <source>
        <dbReference type="EMBL" id="MDO7788538.1"/>
    </source>
</evidence>
<dbReference type="Gene3D" id="2.60.120.10">
    <property type="entry name" value="Jelly Rolls"/>
    <property type="match status" value="1"/>
</dbReference>
<evidence type="ECO:0000313" key="7">
    <source>
        <dbReference type="Proteomes" id="UP001172911"/>
    </source>
</evidence>
<dbReference type="CDD" id="cd00038">
    <property type="entry name" value="CAP_ED"/>
    <property type="match status" value="1"/>
</dbReference>
<keyword evidence="2" id="KW-0238">DNA-binding</keyword>
<proteinExistence type="predicted"/>
<evidence type="ECO:0000256" key="2">
    <source>
        <dbReference type="ARBA" id="ARBA00023125"/>
    </source>
</evidence>
<dbReference type="SUPFAM" id="SSF51206">
    <property type="entry name" value="cAMP-binding domain-like"/>
    <property type="match status" value="1"/>
</dbReference>
<dbReference type="InterPro" id="IPR018490">
    <property type="entry name" value="cNMP-bd_dom_sf"/>
</dbReference>
<evidence type="ECO:0000259" key="4">
    <source>
        <dbReference type="PROSITE" id="PS50042"/>
    </source>
</evidence>
<evidence type="ECO:0000256" key="3">
    <source>
        <dbReference type="ARBA" id="ARBA00023163"/>
    </source>
</evidence>
<reference evidence="6" key="1">
    <citation type="journal article" date="2023" name="J. Hazard. Mater.">
        <title>Anaerobic biodegradation of pyrene and benzo[a]pyrene by a new sulfate-reducing Desulforamulus aquiferis strain DSA.</title>
        <authorList>
            <person name="Zhang Z."/>
            <person name="Sun J."/>
            <person name="Gong X."/>
            <person name="Wang C."/>
            <person name="Wang H."/>
        </authorList>
    </citation>
    <scope>NUCLEOTIDE SEQUENCE</scope>
    <source>
        <strain evidence="6">DSA</strain>
    </source>
</reference>
<dbReference type="PROSITE" id="PS50042">
    <property type="entry name" value="CNMP_BINDING_3"/>
    <property type="match status" value="1"/>
</dbReference>
<organism evidence="6 7">
    <name type="scientific">Desulforamulus aquiferis</name>
    <dbReference type="NCBI Taxonomy" id="1397668"/>
    <lineage>
        <taxon>Bacteria</taxon>
        <taxon>Bacillati</taxon>
        <taxon>Bacillota</taxon>
        <taxon>Clostridia</taxon>
        <taxon>Eubacteriales</taxon>
        <taxon>Peptococcaceae</taxon>
        <taxon>Desulforamulus</taxon>
    </lineage>
</organism>
<evidence type="ECO:0000259" key="5">
    <source>
        <dbReference type="PROSITE" id="PS51063"/>
    </source>
</evidence>
<dbReference type="PROSITE" id="PS51063">
    <property type="entry name" value="HTH_CRP_2"/>
    <property type="match status" value="1"/>
</dbReference>
<feature type="domain" description="HTH crp-type" evidence="5">
    <location>
        <begin position="128"/>
        <end position="200"/>
    </location>
</feature>
<feature type="domain" description="Cyclic nucleotide-binding" evidence="4">
    <location>
        <begin position="1"/>
        <end position="70"/>
    </location>
</feature>
<dbReference type="GO" id="GO:0003700">
    <property type="term" value="F:DNA-binding transcription factor activity"/>
    <property type="evidence" value="ECO:0007669"/>
    <property type="project" value="TreeGrafter"/>
</dbReference>
<dbReference type="Gene3D" id="1.10.10.10">
    <property type="entry name" value="Winged helix-like DNA-binding domain superfamily/Winged helix DNA-binding domain"/>
    <property type="match status" value="1"/>
</dbReference>
<dbReference type="InterPro" id="IPR036390">
    <property type="entry name" value="WH_DNA-bd_sf"/>
</dbReference>
<evidence type="ECO:0000256" key="1">
    <source>
        <dbReference type="ARBA" id="ARBA00023015"/>
    </source>
</evidence>
<keyword evidence="1" id="KW-0805">Transcription regulation</keyword>
<dbReference type="AlphaFoldDB" id="A0AAW7ZGL3"/>
<dbReference type="Pfam" id="PF00027">
    <property type="entry name" value="cNMP_binding"/>
    <property type="match status" value="1"/>
</dbReference>
<dbReference type="InterPro" id="IPR014710">
    <property type="entry name" value="RmlC-like_jellyroll"/>
</dbReference>
<dbReference type="GO" id="GO:0005829">
    <property type="term" value="C:cytosol"/>
    <property type="evidence" value="ECO:0007669"/>
    <property type="project" value="TreeGrafter"/>
</dbReference>
<dbReference type="EMBL" id="JARPTC010000022">
    <property type="protein sequence ID" value="MDO7788538.1"/>
    <property type="molecule type" value="Genomic_DNA"/>
</dbReference>
<dbReference type="Proteomes" id="UP001172911">
    <property type="component" value="Unassembled WGS sequence"/>
</dbReference>
<dbReference type="InterPro" id="IPR036388">
    <property type="entry name" value="WH-like_DNA-bd_sf"/>
</dbReference>
<protein>
    <submittedName>
        <fullName evidence="6">Crp/Fnr family transcriptional regulator</fullName>
    </submittedName>
</protein>
<keyword evidence="3" id="KW-0804">Transcription</keyword>
<dbReference type="SMART" id="SM00419">
    <property type="entry name" value="HTH_CRP"/>
    <property type="match status" value="1"/>
</dbReference>
<dbReference type="InterPro" id="IPR012318">
    <property type="entry name" value="HTH_CRP"/>
</dbReference>
<name>A0AAW7ZGL3_9FIRM</name>
<keyword evidence="7" id="KW-1185">Reference proteome</keyword>
<reference evidence="6" key="2">
    <citation type="submission" date="2023-03" db="EMBL/GenBank/DDBJ databases">
        <authorList>
            <person name="Zhang Z."/>
        </authorList>
    </citation>
    <scope>NUCLEOTIDE SEQUENCE</scope>
    <source>
        <strain evidence="6">DSA</strain>
    </source>
</reference>
<dbReference type="Pfam" id="PF13545">
    <property type="entry name" value="HTH_Crp_2"/>
    <property type="match status" value="1"/>
</dbReference>
<dbReference type="InterPro" id="IPR050397">
    <property type="entry name" value="Env_Response_Regulators"/>
</dbReference>
<gene>
    <name evidence="6" type="ORF">P6N53_15025</name>
</gene>
<dbReference type="PANTHER" id="PTHR24567:SF74">
    <property type="entry name" value="HTH-TYPE TRANSCRIPTIONAL REGULATOR ARCR"/>
    <property type="match status" value="1"/>
</dbReference>
<accession>A0AAW7ZGL3</accession>
<dbReference type="InterPro" id="IPR000595">
    <property type="entry name" value="cNMP-bd_dom"/>
</dbReference>
<comment type="caution">
    <text evidence="6">The sequence shown here is derived from an EMBL/GenBank/DDBJ whole genome shotgun (WGS) entry which is preliminary data.</text>
</comment>